<evidence type="ECO:0000313" key="4">
    <source>
        <dbReference type="Proteomes" id="UP000182584"/>
    </source>
</evidence>
<name>A0A1H9TKH3_BUTFI</name>
<dbReference type="EMBL" id="FOGJ01000015">
    <property type="protein sequence ID" value="SER97626.1"/>
    <property type="molecule type" value="Genomic_DNA"/>
</dbReference>
<feature type="region of interest" description="Disordered" evidence="1">
    <location>
        <begin position="29"/>
        <end position="101"/>
    </location>
</feature>
<dbReference type="Proteomes" id="UP000182584">
    <property type="component" value="Unassembled WGS sequence"/>
</dbReference>
<dbReference type="AlphaFoldDB" id="A0A1H9TKH3"/>
<evidence type="ECO:0000256" key="2">
    <source>
        <dbReference type="SAM" id="SignalP"/>
    </source>
</evidence>
<dbReference type="OrthoDB" id="9976613at2"/>
<sequence>MRKKIVTLFLTGLCSASMVFGCVGTTAFAQKGSSDSKKSQTSKDSDDKKDSKKDSKDDSKSDSKKDSKDDSKSDSKKDSKDDSKSSSKSGSGSSSKSKSKDYGDAEEVLAEAFETIYDSECIGLSGTSTVTYDDGEEALFDSYILADDSTYIEVLSNEDNSDIAYLVVAYENKKSWDKYIIPAGGAEDDITIDEVDFGDLEESGYSIAVGTLADVSSAEWEEGSEGETIEAEIEDYDLTYTADLDDDSRIERIETSNGEDYEIYYDEEIQYIVKDFLNVLDEMEPDDAGYIESFREGIESSDEYDYDDDYSDYDVDGEELGSYVDTPIYWLEDLVGLLEEDDYSYERVEEALDALDEAIENGDNYFDSDASGLFSTGYDENLYSKVKKGKTSSYVLLFYIPETDSYGQVTVYVKNTTKSEQYAVDCEITGYSISEE</sequence>
<accession>A0A1H9TKH3</accession>
<feature type="compositionally biased region" description="Basic and acidic residues" evidence="1">
    <location>
        <begin position="34"/>
        <end position="85"/>
    </location>
</feature>
<proteinExistence type="predicted"/>
<reference evidence="3 4" key="1">
    <citation type="submission" date="2016-10" db="EMBL/GenBank/DDBJ databases">
        <authorList>
            <person name="de Groot N.N."/>
        </authorList>
    </citation>
    <scope>NUCLEOTIDE SEQUENCE [LARGE SCALE GENOMIC DNA]</scope>
    <source>
        <strain evidence="3 4">AR40</strain>
    </source>
</reference>
<organism evidence="3 4">
    <name type="scientific">Butyrivibrio fibrisolvens</name>
    <dbReference type="NCBI Taxonomy" id="831"/>
    <lineage>
        <taxon>Bacteria</taxon>
        <taxon>Bacillati</taxon>
        <taxon>Bacillota</taxon>
        <taxon>Clostridia</taxon>
        <taxon>Lachnospirales</taxon>
        <taxon>Lachnospiraceae</taxon>
        <taxon>Butyrivibrio</taxon>
    </lineage>
</organism>
<keyword evidence="2" id="KW-0732">Signal</keyword>
<evidence type="ECO:0000256" key="1">
    <source>
        <dbReference type="SAM" id="MobiDB-lite"/>
    </source>
</evidence>
<evidence type="ECO:0000313" key="3">
    <source>
        <dbReference type="EMBL" id="SER97626.1"/>
    </source>
</evidence>
<gene>
    <name evidence="3" type="ORF">SAMN04487884_11539</name>
</gene>
<protein>
    <recommendedName>
        <fullName evidence="5">DUF5067 domain-containing protein</fullName>
    </recommendedName>
</protein>
<dbReference type="PROSITE" id="PS51257">
    <property type="entry name" value="PROKAR_LIPOPROTEIN"/>
    <property type="match status" value="1"/>
</dbReference>
<feature type="chain" id="PRO_5039339323" description="DUF5067 domain-containing protein" evidence="2">
    <location>
        <begin position="22"/>
        <end position="436"/>
    </location>
</feature>
<dbReference type="RefSeq" id="WP_074756619.1">
    <property type="nucleotide sequence ID" value="NZ_FOGJ01000015.1"/>
</dbReference>
<evidence type="ECO:0008006" key="5">
    <source>
        <dbReference type="Google" id="ProtNLM"/>
    </source>
</evidence>
<feature type="compositionally biased region" description="Low complexity" evidence="1">
    <location>
        <begin position="86"/>
        <end position="96"/>
    </location>
</feature>
<feature type="signal peptide" evidence="2">
    <location>
        <begin position="1"/>
        <end position="21"/>
    </location>
</feature>